<keyword evidence="10" id="KW-0472">Membrane</keyword>
<keyword evidence="10" id="KW-1133">Transmembrane helix</keyword>
<dbReference type="PANTHER" id="PTHR48043:SF54">
    <property type="entry name" value="2-HYDROXYACYLSPHINGOSINE 1-BETA-GALACTOSYLTRANSFERASE"/>
    <property type="match status" value="1"/>
</dbReference>
<proteinExistence type="inferred from homology"/>
<accession>A0AAJ7X8K8</accession>
<dbReference type="GO" id="GO:0005783">
    <property type="term" value="C:endoplasmic reticulum"/>
    <property type="evidence" value="ECO:0007669"/>
    <property type="project" value="UniProtKB-SubCell"/>
</dbReference>
<evidence type="ECO:0000256" key="3">
    <source>
        <dbReference type="ARBA" id="ARBA00009995"/>
    </source>
</evidence>
<evidence type="ECO:0000256" key="5">
    <source>
        <dbReference type="ARBA" id="ARBA00022679"/>
    </source>
</evidence>
<keyword evidence="8" id="KW-0325">Glycoprotein</keyword>
<evidence type="ECO:0000313" key="12">
    <source>
        <dbReference type="Proteomes" id="UP001318040"/>
    </source>
</evidence>
<dbReference type="GO" id="GO:0016020">
    <property type="term" value="C:membrane"/>
    <property type="evidence" value="ECO:0007669"/>
    <property type="project" value="UniProtKB-SubCell"/>
</dbReference>
<dbReference type="GO" id="GO:0006682">
    <property type="term" value="P:galactosylceramide biosynthetic process"/>
    <property type="evidence" value="ECO:0007669"/>
    <property type="project" value="TreeGrafter"/>
</dbReference>
<dbReference type="Pfam" id="PF00201">
    <property type="entry name" value="UDPGT"/>
    <property type="match status" value="1"/>
</dbReference>
<gene>
    <name evidence="13" type="primary">UGT8</name>
</gene>
<evidence type="ECO:0000256" key="11">
    <source>
        <dbReference type="SAM" id="SignalP"/>
    </source>
</evidence>
<evidence type="ECO:0000256" key="7">
    <source>
        <dbReference type="ARBA" id="ARBA00022824"/>
    </source>
</evidence>
<evidence type="ECO:0000256" key="10">
    <source>
        <dbReference type="SAM" id="Phobius"/>
    </source>
</evidence>
<dbReference type="InterPro" id="IPR002213">
    <property type="entry name" value="UDP_glucos_trans"/>
</dbReference>
<feature type="transmembrane region" description="Helical" evidence="10">
    <location>
        <begin position="504"/>
        <end position="528"/>
    </location>
</feature>
<keyword evidence="7" id="KW-0256">Endoplasmic reticulum</keyword>
<keyword evidence="12" id="KW-1185">Reference proteome</keyword>
<evidence type="ECO:0000256" key="1">
    <source>
        <dbReference type="ARBA" id="ARBA00004167"/>
    </source>
</evidence>
<keyword evidence="5 9" id="KW-0808">Transferase</keyword>
<keyword evidence="10" id="KW-0812">Transmembrane</keyword>
<dbReference type="AlphaFoldDB" id="A0AAJ7X8K8"/>
<feature type="signal peptide" evidence="11">
    <location>
        <begin position="1"/>
        <end position="32"/>
    </location>
</feature>
<dbReference type="InterPro" id="IPR050271">
    <property type="entry name" value="UDP-glycosyltransferase"/>
</dbReference>
<dbReference type="GO" id="GO:0003851">
    <property type="term" value="F:N-acylsphingosine galactosyltransferase activity"/>
    <property type="evidence" value="ECO:0007669"/>
    <property type="project" value="TreeGrafter"/>
</dbReference>
<dbReference type="SUPFAM" id="SSF53756">
    <property type="entry name" value="UDP-Glycosyltransferase/glycogen phosphorylase"/>
    <property type="match status" value="1"/>
</dbReference>
<evidence type="ECO:0000313" key="13">
    <source>
        <dbReference type="RefSeq" id="XP_032825037.1"/>
    </source>
</evidence>
<evidence type="ECO:0000256" key="6">
    <source>
        <dbReference type="ARBA" id="ARBA00022729"/>
    </source>
</evidence>
<sequence>MTKHAGAVRFPPLSLLLPALLLLLLPLSPGRGGAATAAKVAVIPPIMFESHLYIFQRLAGELHARGHDVVFVVSEGRELPPSPHVRLHRYRGLFSSRQADEFLQEKVQNIFSGRLTSLQLLSILEQYERNCDVMVGDRDLRRRLEAERFDLLLIDPNEMCGFVWAHLLGVRYAVLSTGLWFPAEIGAPAPLAYVPEFNSELTDDMGPLERARNAVVYAMSRLGTHWLILPRFDAVIRRHWRSGGERRPEKGEAAAAVAPMPMAQIIAGTDFWMLCTDAALEFPRPTLPHVAYVGGVLTKPAGPLPTDLASWADAAGDVGFVIVSFGAGVKYLSEELSLKLAGAFARLPHKVLWRYFGEKPHNLGNNTRLVEWLPQNDLLGHVGVRAFVTHGGLNGVYEAVYHGVPVVGMPLFGDHYDTMTRVHAKGMGLKMHWDRMTQDDLYNAIVDVTSVPSYRERAQVLSHIHRDYPEHPVNRTVYWVEYVIRHGGAPHLRARLYAFSTPTYWLLDVALLFAVAVYACYRLGSWALSVCCRRRWRQQAQRSHAAPGQRAANGARHTNGVAYTNGVPANGVCGPAASSSSRCKKAD</sequence>
<comment type="subcellular location">
    <subcellularLocation>
        <location evidence="2">Endoplasmic reticulum</location>
    </subcellularLocation>
    <subcellularLocation>
        <location evidence="1">Membrane</location>
        <topology evidence="1">Single-pass membrane protein</topology>
    </subcellularLocation>
</comment>
<feature type="chain" id="PRO_5042497151" evidence="11">
    <location>
        <begin position="33"/>
        <end position="587"/>
    </location>
</feature>
<dbReference type="Gene3D" id="3.40.50.2000">
    <property type="entry name" value="Glycogen Phosphorylase B"/>
    <property type="match status" value="2"/>
</dbReference>
<keyword evidence="4 9" id="KW-0328">Glycosyltransferase</keyword>
<comment type="similarity">
    <text evidence="3 9">Belongs to the UDP-glycosyltransferase family.</text>
</comment>
<dbReference type="InterPro" id="IPR035595">
    <property type="entry name" value="UDP_glycos_trans_CS"/>
</dbReference>
<dbReference type="FunFam" id="3.40.50.2000:FF:000033">
    <property type="entry name" value="2-hydroxyacylsphingosine 1-beta-galactosyltransferase"/>
    <property type="match status" value="1"/>
</dbReference>
<dbReference type="PANTHER" id="PTHR48043">
    <property type="entry name" value="EG:EG0003.4 PROTEIN-RELATED"/>
    <property type="match status" value="1"/>
</dbReference>
<evidence type="ECO:0000256" key="2">
    <source>
        <dbReference type="ARBA" id="ARBA00004240"/>
    </source>
</evidence>
<organism evidence="12 13">
    <name type="scientific">Petromyzon marinus</name>
    <name type="common">Sea lamprey</name>
    <dbReference type="NCBI Taxonomy" id="7757"/>
    <lineage>
        <taxon>Eukaryota</taxon>
        <taxon>Metazoa</taxon>
        <taxon>Chordata</taxon>
        <taxon>Craniata</taxon>
        <taxon>Vertebrata</taxon>
        <taxon>Cyclostomata</taxon>
        <taxon>Hyperoartia</taxon>
        <taxon>Petromyzontiformes</taxon>
        <taxon>Petromyzontidae</taxon>
        <taxon>Petromyzon</taxon>
    </lineage>
</organism>
<dbReference type="FunFam" id="3.40.50.2000:FF:000021">
    <property type="entry name" value="UDP-glucuronosyltransferase"/>
    <property type="match status" value="1"/>
</dbReference>
<evidence type="ECO:0000256" key="8">
    <source>
        <dbReference type="ARBA" id="ARBA00023180"/>
    </source>
</evidence>
<keyword evidence="6 11" id="KW-0732">Signal</keyword>
<dbReference type="PROSITE" id="PS00375">
    <property type="entry name" value="UDPGT"/>
    <property type="match status" value="1"/>
</dbReference>
<dbReference type="CDD" id="cd03784">
    <property type="entry name" value="GT1_Gtf-like"/>
    <property type="match status" value="1"/>
</dbReference>
<reference evidence="13" key="1">
    <citation type="submission" date="2025-08" db="UniProtKB">
        <authorList>
            <consortium name="RefSeq"/>
        </authorList>
    </citation>
    <scope>IDENTIFICATION</scope>
    <source>
        <tissue evidence="13">Sperm</tissue>
    </source>
</reference>
<dbReference type="Proteomes" id="UP001318040">
    <property type="component" value="Chromosome 41"/>
</dbReference>
<dbReference type="RefSeq" id="XP_032825037.1">
    <property type="nucleotide sequence ID" value="XM_032969146.1"/>
</dbReference>
<dbReference type="CTD" id="7368"/>
<protein>
    <submittedName>
        <fullName evidence="13">2-hydroxyacylsphingosine 1-beta-galactosyltransferase isoform X2</fullName>
    </submittedName>
</protein>
<evidence type="ECO:0000256" key="9">
    <source>
        <dbReference type="RuleBase" id="RU003718"/>
    </source>
</evidence>
<name>A0AAJ7X8K8_PETMA</name>
<evidence type="ECO:0000256" key="4">
    <source>
        <dbReference type="ARBA" id="ARBA00022676"/>
    </source>
</evidence>